<evidence type="ECO:0000256" key="1">
    <source>
        <dbReference type="SAM" id="SignalP"/>
    </source>
</evidence>
<dbReference type="AlphaFoldDB" id="A0A6J3JTH2"/>
<name>A0A6J3JTH2_9HYME</name>
<accession>A0A6J3JTH2</accession>
<dbReference type="KEGG" id="bvk:117230329"/>
<feature type="chain" id="PRO_5026981198" evidence="1">
    <location>
        <begin position="20"/>
        <end position="150"/>
    </location>
</feature>
<protein>
    <submittedName>
        <fullName evidence="3">Uncharacterized protein LOC117230329 isoform X1</fullName>
    </submittedName>
</protein>
<evidence type="ECO:0000313" key="2">
    <source>
        <dbReference type="Proteomes" id="UP000504631"/>
    </source>
</evidence>
<organism evidence="2 3">
    <name type="scientific">Bombus vosnesenskii</name>
    <dbReference type="NCBI Taxonomy" id="207650"/>
    <lineage>
        <taxon>Eukaryota</taxon>
        <taxon>Metazoa</taxon>
        <taxon>Ecdysozoa</taxon>
        <taxon>Arthropoda</taxon>
        <taxon>Hexapoda</taxon>
        <taxon>Insecta</taxon>
        <taxon>Pterygota</taxon>
        <taxon>Neoptera</taxon>
        <taxon>Endopterygota</taxon>
        <taxon>Hymenoptera</taxon>
        <taxon>Apocrita</taxon>
        <taxon>Aculeata</taxon>
        <taxon>Apoidea</taxon>
        <taxon>Anthophila</taxon>
        <taxon>Apidae</taxon>
        <taxon>Bombus</taxon>
        <taxon>Pyrobombus</taxon>
    </lineage>
</organism>
<proteinExistence type="predicted"/>
<keyword evidence="2" id="KW-1185">Reference proteome</keyword>
<gene>
    <name evidence="3" type="primary">LOC117230329</name>
</gene>
<sequence>MTYSMRYYLCLAIVVVCEAARIPRVTEQPYFPNFQDIYPNRNYQTESANNHDDGPFFGNYRAHEGNAAIGNEFYDHRTPIGGRANFVHHLTRGNARVLLIISKVISKSFVFQFRSKNLEAETQFPGIMIDLTMRLITIISYKSFIKFTLI</sequence>
<feature type="signal peptide" evidence="1">
    <location>
        <begin position="1"/>
        <end position="19"/>
    </location>
</feature>
<keyword evidence="1" id="KW-0732">Signal</keyword>
<reference evidence="3" key="1">
    <citation type="submission" date="2025-08" db="UniProtKB">
        <authorList>
            <consortium name="RefSeq"/>
        </authorList>
    </citation>
    <scope>IDENTIFICATION</scope>
    <source>
        <tissue evidence="3">Muscle</tissue>
    </source>
</reference>
<evidence type="ECO:0000313" key="3">
    <source>
        <dbReference type="RefSeq" id="XP_033343529.1"/>
    </source>
</evidence>
<dbReference type="RefSeq" id="XP_033343529.1">
    <property type="nucleotide sequence ID" value="XM_033487638.1"/>
</dbReference>
<dbReference type="Proteomes" id="UP000504631">
    <property type="component" value="Unplaced"/>
</dbReference>
<dbReference type="GeneID" id="117230329"/>